<feature type="region of interest" description="Disordered" evidence="1">
    <location>
        <begin position="123"/>
        <end position="158"/>
    </location>
</feature>
<reference evidence="3 4" key="1">
    <citation type="submission" date="2015-01" db="EMBL/GenBank/DDBJ databases">
        <title>The Genome Sequence of Exophiala xenobiotica CBS118157.</title>
        <authorList>
            <consortium name="The Broad Institute Genomics Platform"/>
            <person name="Cuomo C."/>
            <person name="de Hoog S."/>
            <person name="Gorbushina A."/>
            <person name="Stielow B."/>
            <person name="Teixiera M."/>
            <person name="Abouelleil A."/>
            <person name="Chapman S.B."/>
            <person name="Priest M."/>
            <person name="Young S.K."/>
            <person name="Wortman J."/>
            <person name="Nusbaum C."/>
            <person name="Birren B."/>
        </authorList>
    </citation>
    <scope>NUCLEOTIDE SEQUENCE [LARGE SCALE GENOMIC DNA]</scope>
    <source>
        <strain evidence="3 4">CBS 118157</strain>
    </source>
</reference>
<accession>A0A0D2CME3</accession>
<dbReference type="EMBL" id="KN847322">
    <property type="protein sequence ID" value="KIW50987.1"/>
    <property type="molecule type" value="Genomic_DNA"/>
</dbReference>
<organism evidence="3 4">
    <name type="scientific">Exophiala xenobiotica</name>
    <dbReference type="NCBI Taxonomy" id="348802"/>
    <lineage>
        <taxon>Eukaryota</taxon>
        <taxon>Fungi</taxon>
        <taxon>Dikarya</taxon>
        <taxon>Ascomycota</taxon>
        <taxon>Pezizomycotina</taxon>
        <taxon>Eurotiomycetes</taxon>
        <taxon>Chaetothyriomycetidae</taxon>
        <taxon>Chaetothyriales</taxon>
        <taxon>Herpotrichiellaceae</taxon>
        <taxon>Exophiala</taxon>
    </lineage>
</organism>
<evidence type="ECO:0008006" key="5">
    <source>
        <dbReference type="Google" id="ProtNLM"/>
    </source>
</evidence>
<dbReference type="OrthoDB" id="4118192at2759"/>
<protein>
    <recommendedName>
        <fullName evidence="5">Long chronological lifespan protein 2</fullName>
    </recommendedName>
</protein>
<feature type="compositionally biased region" description="Basic and acidic residues" evidence="1">
    <location>
        <begin position="131"/>
        <end position="140"/>
    </location>
</feature>
<feature type="compositionally biased region" description="Pro residues" evidence="1">
    <location>
        <begin position="146"/>
        <end position="155"/>
    </location>
</feature>
<name>A0A0D2CME3_9EURO</name>
<dbReference type="GeneID" id="25331661"/>
<dbReference type="RefSeq" id="XP_013311571.1">
    <property type="nucleotide sequence ID" value="XM_013456117.1"/>
</dbReference>
<proteinExistence type="predicted"/>
<evidence type="ECO:0000313" key="3">
    <source>
        <dbReference type="EMBL" id="KIW50987.1"/>
    </source>
</evidence>
<evidence type="ECO:0000313" key="4">
    <source>
        <dbReference type="Proteomes" id="UP000054342"/>
    </source>
</evidence>
<keyword evidence="4" id="KW-1185">Reference proteome</keyword>
<sequence length="197" mass="21512">MLVYYSAPAILFGNLLLVSALPRLHIWSHETEVIDDSNGICDTSDDTCPWLPYRLSQLQGTPIDEGDMNDLHHLAIDNVQGATGPAAIIFPPTPTLKKDVVATTTPCPSTMITSALLNLQPRAAMPGPMKDIPDIPKSDQEQESAGPPPGQPTHPPEQMIPCGRWGSCPKGYDWFPLFMGCFCQWNPTTTIMIPNSM</sequence>
<dbReference type="Proteomes" id="UP000054342">
    <property type="component" value="Unassembled WGS sequence"/>
</dbReference>
<gene>
    <name evidence="3" type="ORF">PV05_09753</name>
</gene>
<evidence type="ECO:0000256" key="1">
    <source>
        <dbReference type="SAM" id="MobiDB-lite"/>
    </source>
</evidence>
<dbReference type="AlphaFoldDB" id="A0A0D2CME3"/>
<feature type="chain" id="PRO_5002250761" description="Long chronological lifespan protein 2" evidence="2">
    <location>
        <begin position="21"/>
        <end position="197"/>
    </location>
</feature>
<dbReference type="HOGENOM" id="CLU_1384185_0_0_1"/>
<feature type="signal peptide" evidence="2">
    <location>
        <begin position="1"/>
        <end position="20"/>
    </location>
</feature>
<keyword evidence="2" id="KW-0732">Signal</keyword>
<evidence type="ECO:0000256" key="2">
    <source>
        <dbReference type="SAM" id="SignalP"/>
    </source>
</evidence>